<dbReference type="EMBL" id="KZ293700">
    <property type="protein sequence ID" value="PBK84140.1"/>
    <property type="molecule type" value="Genomic_DNA"/>
</dbReference>
<keyword evidence="2" id="KW-1185">Reference proteome</keyword>
<sequence length="118" mass="13205">MALQACVESSKTEVDRTRLFWEQQTGVWSEAKLHGSGGVKRGSRKILSVVIIGNRTSVVKHSALFVQRAHNCSQSAVTDKIESDVEKISLRRPDKQSNSRSPRFFIACLATYTTSDHR</sequence>
<name>A0A2H3CQK8_ARMGA</name>
<protein>
    <submittedName>
        <fullName evidence="1">Uncharacterized protein</fullName>
    </submittedName>
</protein>
<dbReference type="InParanoid" id="A0A2H3CQK8"/>
<organism evidence="1 2">
    <name type="scientific">Armillaria gallica</name>
    <name type="common">Bulbous honey fungus</name>
    <name type="synonym">Armillaria bulbosa</name>
    <dbReference type="NCBI Taxonomy" id="47427"/>
    <lineage>
        <taxon>Eukaryota</taxon>
        <taxon>Fungi</taxon>
        <taxon>Dikarya</taxon>
        <taxon>Basidiomycota</taxon>
        <taxon>Agaricomycotina</taxon>
        <taxon>Agaricomycetes</taxon>
        <taxon>Agaricomycetidae</taxon>
        <taxon>Agaricales</taxon>
        <taxon>Marasmiineae</taxon>
        <taxon>Physalacriaceae</taxon>
        <taxon>Armillaria</taxon>
    </lineage>
</organism>
<accession>A0A2H3CQK8</accession>
<dbReference type="Proteomes" id="UP000217790">
    <property type="component" value="Unassembled WGS sequence"/>
</dbReference>
<evidence type="ECO:0000313" key="1">
    <source>
        <dbReference type="EMBL" id="PBK84140.1"/>
    </source>
</evidence>
<gene>
    <name evidence="1" type="ORF">ARMGADRAFT_1088607</name>
</gene>
<evidence type="ECO:0000313" key="2">
    <source>
        <dbReference type="Proteomes" id="UP000217790"/>
    </source>
</evidence>
<dbReference type="AlphaFoldDB" id="A0A2H3CQK8"/>
<reference evidence="2" key="1">
    <citation type="journal article" date="2017" name="Nat. Ecol. Evol.">
        <title>Genome expansion and lineage-specific genetic innovations in the forest pathogenic fungi Armillaria.</title>
        <authorList>
            <person name="Sipos G."/>
            <person name="Prasanna A.N."/>
            <person name="Walter M.C."/>
            <person name="O'Connor E."/>
            <person name="Balint B."/>
            <person name="Krizsan K."/>
            <person name="Kiss B."/>
            <person name="Hess J."/>
            <person name="Varga T."/>
            <person name="Slot J."/>
            <person name="Riley R."/>
            <person name="Boka B."/>
            <person name="Rigling D."/>
            <person name="Barry K."/>
            <person name="Lee J."/>
            <person name="Mihaltcheva S."/>
            <person name="LaButti K."/>
            <person name="Lipzen A."/>
            <person name="Waldron R."/>
            <person name="Moloney N.M."/>
            <person name="Sperisen C."/>
            <person name="Kredics L."/>
            <person name="Vagvoelgyi C."/>
            <person name="Patrignani A."/>
            <person name="Fitzpatrick D."/>
            <person name="Nagy I."/>
            <person name="Doyle S."/>
            <person name="Anderson J.B."/>
            <person name="Grigoriev I.V."/>
            <person name="Gueldener U."/>
            <person name="Muensterkoetter M."/>
            <person name="Nagy L.G."/>
        </authorList>
    </citation>
    <scope>NUCLEOTIDE SEQUENCE [LARGE SCALE GENOMIC DNA]</scope>
    <source>
        <strain evidence="2">Ar21-2</strain>
    </source>
</reference>
<proteinExistence type="predicted"/>